<dbReference type="InterPro" id="IPR043556">
    <property type="entry name" value="StARD5/6"/>
</dbReference>
<comment type="caution">
    <text evidence="6">The sequence shown here is derived from an EMBL/GenBank/DDBJ whole genome shotgun (WGS) entry which is preliminary data.</text>
</comment>
<dbReference type="Gene3D" id="3.30.530.20">
    <property type="match status" value="1"/>
</dbReference>
<dbReference type="OrthoDB" id="196858at2759"/>
<evidence type="ECO:0000256" key="2">
    <source>
        <dbReference type="ARBA" id="ARBA00023055"/>
    </source>
</evidence>
<dbReference type="PANTHER" id="PTHR46374">
    <property type="entry name" value="PROTEIN CBG07384"/>
    <property type="match status" value="1"/>
</dbReference>
<gene>
    <name evidence="6" type="ORF">SPHA_37343</name>
</gene>
<keyword evidence="2" id="KW-0445">Lipid transport</keyword>
<dbReference type="InterPro" id="IPR023393">
    <property type="entry name" value="START-like_dom_sf"/>
</dbReference>
<dbReference type="GO" id="GO:0008289">
    <property type="term" value="F:lipid binding"/>
    <property type="evidence" value="ECO:0007669"/>
    <property type="project" value="UniProtKB-KW"/>
</dbReference>
<evidence type="ECO:0000256" key="4">
    <source>
        <dbReference type="ARBA" id="ARBA00024750"/>
    </source>
</evidence>
<organism evidence="6 7">
    <name type="scientific">Acanthosepion pharaonis</name>
    <name type="common">Pharaoh cuttlefish</name>
    <name type="synonym">Sepia pharaonis</name>
    <dbReference type="NCBI Taxonomy" id="158019"/>
    <lineage>
        <taxon>Eukaryota</taxon>
        <taxon>Metazoa</taxon>
        <taxon>Spiralia</taxon>
        <taxon>Lophotrochozoa</taxon>
        <taxon>Mollusca</taxon>
        <taxon>Cephalopoda</taxon>
        <taxon>Coleoidea</taxon>
        <taxon>Decapodiformes</taxon>
        <taxon>Sepiida</taxon>
        <taxon>Sepiina</taxon>
        <taxon>Sepiidae</taxon>
        <taxon>Acanthosepion</taxon>
    </lineage>
</organism>
<keyword evidence="3" id="KW-0446">Lipid-binding</keyword>
<comment type="function">
    <text evidence="4">May be involved in the intracellular transport of sterols or other lipids. May bind cholesterol or other sterols.</text>
</comment>
<protein>
    <recommendedName>
        <fullName evidence="5">START domain-containing protein</fullName>
    </recommendedName>
</protein>
<evidence type="ECO:0000313" key="6">
    <source>
        <dbReference type="EMBL" id="CAE1271692.1"/>
    </source>
</evidence>
<dbReference type="Proteomes" id="UP000597762">
    <property type="component" value="Unassembled WGS sequence"/>
</dbReference>
<dbReference type="PROSITE" id="PS50848">
    <property type="entry name" value="START"/>
    <property type="match status" value="1"/>
</dbReference>
<name>A0A812CP04_ACAPH</name>
<dbReference type="SMART" id="SM00234">
    <property type="entry name" value="START"/>
    <property type="match status" value="1"/>
</dbReference>
<keyword evidence="1" id="KW-0813">Transport</keyword>
<keyword evidence="7" id="KW-1185">Reference proteome</keyword>
<evidence type="ECO:0000313" key="7">
    <source>
        <dbReference type="Proteomes" id="UP000597762"/>
    </source>
</evidence>
<feature type="domain" description="START" evidence="5">
    <location>
        <begin position="27"/>
        <end position="211"/>
    </location>
</feature>
<sequence length="212" mass="24135">MPAEEYEPLCQELIQKVTRYAENKCSWSLMRNQEGVIVYQKRSHDFPGMMFKAEGLVNGPPELIFKYIETAPNSPRLEWDKRLAGVESLEVINPNITLMRSYTTAELTGIIHARDFVDLITTVKTNDYLANFAVSVTDKFPDQPNFIRGFNYPSGIFCFNVPGEPNQTNVLCILQPDVKGSVPGELIDAVMPSSCEEFYRCLRHFVEKKNKA</sequence>
<reference evidence="6" key="1">
    <citation type="submission" date="2021-01" db="EMBL/GenBank/DDBJ databases">
        <authorList>
            <person name="Li R."/>
            <person name="Bekaert M."/>
        </authorList>
    </citation>
    <scope>NUCLEOTIDE SEQUENCE</scope>
    <source>
        <strain evidence="6">Farmed</strain>
    </source>
</reference>
<dbReference type="AlphaFoldDB" id="A0A812CP04"/>
<dbReference type="EMBL" id="CAHIKZ030001667">
    <property type="protein sequence ID" value="CAE1271692.1"/>
    <property type="molecule type" value="Genomic_DNA"/>
</dbReference>
<accession>A0A812CP04</accession>
<dbReference type="InterPro" id="IPR002913">
    <property type="entry name" value="START_lipid-bd_dom"/>
</dbReference>
<dbReference type="GO" id="GO:0006869">
    <property type="term" value="P:lipid transport"/>
    <property type="evidence" value="ECO:0007669"/>
    <property type="project" value="UniProtKB-KW"/>
</dbReference>
<proteinExistence type="predicted"/>
<dbReference type="Pfam" id="PF01852">
    <property type="entry name" value="START"/>
    <property type="match status" value="1"/>
</dbReference>
<dbReference type="PANTHER" id="PTHR46374:SF1">
    <property type="entry name" value="START DOMAIN-CONTAINING PROTEIN"/>
    <property type="match status" value="1"/>
</dbReference>
<evidence type="ECO:0000256" key="1">
    <source>
        <dbReference type="ARBA" id="ARBA00022448"/>
    </source>
</evidence>
<dbReference type="SUPFAM" id="SSF55961">
    <property type="entry name" value="Bet v1-like"/>
    <property type="match status" value="1"/>
</dbReference>
<evidence type="ECO:0000256" key="3">
    <source>
        <dbReference type="ARBA" id="ARBA00023121"/>
    </source>
</evidence>
<evidence type="ECO:0000259" key="5">
    <source>
        <dbReference type="PROSITE" id="PS50848"/>
    </source>
</evidence>